<feature type="short sequence motif" description="GXSXG" evidence="10">
    <location>
        <begin position="1196"/>
        <end position="1200"/>
    </location>
</feature>
<dbReference type="InterPro" id="IPR002641">
    <property type="entry name" value="PNPLA_dom"/>
</dbReference>
<dbReference type="Pfam" id="PF12796">
    <property type="entry name" value="Ank_2"/>
    <property type="match status" value="2"/>
</dbReference>
<feature type="repeat" description="ANK" evidence="9">
    <location>
        <begin position="1061"/>
        <end position="1093"/>
    </location>
</feature>
<dbReference type="WBParaSite" id="TCONS_00003745.p1">
    <property type="protein sequence ID" value="TCONS_00003745.p1"/>
    <property type="gene ID" value="XLOC_000231"/>
</dbReference>
<evidence type="ECO:0000256" key="10">
    <source>
        <dbReference type="PROSITE-ProRule" id="PRU01161"/>
    </source>
</evidence>
<dbReference type="GO" id="GO:0005739">
    <property type="term" value="C:mitochondrion"/>
    <property type="evidence" value="ECO:0007669"/>
    <property type="project" value="TreeGrafter"/>
</dbReference>
<feature type="repeat" description="ANK" evidence="9">
    <location>
        <begin position="916"/>
        <end position="937"/>
    </location>
</feature>
<feature type="short sequence motif" description="GXGXXG" evidence="10">
    <location>
        <begin position="1164"/>
        <end position="1169"/>
    </location>
</feature>
<accession>A0AAF5CYB7</accession>
<feature type="short sequence motif" description="DGA/G" evidence="10">
    <location>
        <begin position="1327"/>
        <end position="1329"/>
    </location>
</feature>
<reference evidence="14" key="1">
    <citation type="submission" date="2024-02" db="UniProtKB">
        <authorList>
            <consortium name="WormBaseParasite"/>
        </authorList>
    </citation>
    <scope>IDENTIFICATION</scope>
</reference>
<evidence type="ECO:0000256" key="9">
    <source>
        <dbReference type="PROSITE-ProRule" id="PRU00023"/>
    </source>
</evidence>
<dbReference type="EC" id="3.1.1.4" evidence="2"/>
<dbReference type="InterPro" id="IPR016035">
    <property type="entry name" value="Acyl_Trfase/lysoPLipase"/>
</dbReference>
<proteinExistence type="inferred from homology"/>
<feature type="region of interest" description="Disordered" evidence="11">
    <location>
        <begin position="1"/>
        <end position="22"/>
    </location>
</feature>
<organism evidence="13 14">
    <name type="scientific">Strongyloides stercoralis</name>
    <name type="common">Threadworm</name>
    <dbReference type="NCBI Taxonomy" id="6248"/>
    <lineage>
        <taxon>Eukaryota</taxon>
        <taxon>Metazoa</taxon>
        <taxon>Ecdysozoa</taxon>
        <taxon>Nematoda</taxon>
        <taxon>Chromadorea</taxon>
        <taxon>Rhabditida</taxon>
        <taxon>Tylenchina</taxon>
        <taxon>Panagrolaimomorpha</taxon>
        <taxon>Strongyloidoidea</taxon>
        <taxon>Strongyloididae</taxon>
        <taxon>Strongyloides</taxon>
    </lineage>
</organism>
<feature type="active site" description="Proton acceptor" evidence="10">
    <location>
        <position position="1327"/>
    </location>
</feature>
<evidence type="ECO:0000256" key="4">
    <source>
        <dbReference type="ARBA" id="ARBA00022737"/>
    </source>
</evidence>
<dbReference type="SMART" id="SM00248">
    <property type="entry name" value="ANK"/>
    <property type="match status" value="5"/>
</dbReference>
<keyword evidence="13" id="KW-1185">Reference proteome</keyword>
<sequence>MSESEDEFVSASEGEEESYDNSINDCSISTKLISKNDNDNVMGVVPIKSEVSSSINVKCDKKEVGGDKESFHNPILEEGNDSDSQFEKSIDSKGSQKRLKTSKEGDMKCDFDKDWDCDWDEVVEKFSTFKKVEKIYTTCNLSKEEDSDEVESLNNEVLSEDVTKEIAEKIQEAVLETIPEPIVECHTKEDEKIDERSGKITENIVSETSDGPITTTESEEKIDECNEGDNISKALPKDSTNKDVKNEKAKPRIKVIKPLKKIGKKEDTPLKVSDNNLTLPTKISVSRVNSIQSSSNSTDVSSYEKVDSPKLIEDNDWFDEVTKEIMTKNEPKKMKEVKATSLFNWGTINAVVSSVGDSISNVVENSLGIPSAEEMARVVSKEEKELIVKEDVPEKINPLDKLCDNISNQQDIPLISGIFSGFVNTSLDALESIGKKTFETLTVTEKDGDKERRKFLFELEKPGNFSDILKELKNKELNDIDNTQNNIRSVGYGSTSQKNLSTSFVHLFEKHGGLFNLEGLEMLTQRIKHSTSTMPTSFDEHLNELNINDLSPITMDKFEKELKKLVKQVKVTFNSNHILGASKNQEEVYLESTLLDNASIDTIFENAINALALMTAESIQVPDDIIILEMTKLFCRRVTYFSEEYANLFNSLNSDPKIDEMVTNIFYESTNAALYIKKAKPMNFLNNLKNLATPENITLVQNAFQTIQNTTGGISLGRKSLPDSITLIKESVLTSMTKLGNSYPFAVYQDKSNIYHLVYEKGPYLLRKGGDKKTILSVHNLLSKLPLGLFNIAEENGNEELVLEWINKYPDWSPLHVSAAVGLEKYILKESQRSDWEVISCQVDSHDGKTPLHIASEEGNDKIVSLLLQKGCDLSKLDIKGENSIHLASRKGNVECISKMFEFGDLSKNINIENENGETPLHLAISNGQVDVVEYLLLFKESDIHYLKIKGFSKGSILEYGRRIENKNTSIYKCLTLLCQSYPELINEVIDKDKNNILHLSTDKLFLQALLSESHTCTYIDVNATNRFGLTPIHKAILNDNLSILITLYGYGCSINNSDPSGDTPLHYAVRSGNIQIVKALLCFNANIKAINNNGESIMCVLQKSNHSNKDIIKKCLDLFESQGNIQDHTDELERFEQSNSMAYQLKKDIENKKHSVNVLSLDGGGVKGMVIIQILLYIEKRLGSDLMKHFDWISGTSTGGIIAIGLAEEMPLLSIQKLYLRFKDKVFIGERPYNSEVLKKIFIDNFGNKTMAEIKSDKKVFVTTVQGNVCPSELCLFRNYMLPGFSDEINKNRGFFQLNKVPIWKALRCSTAAPTYFEAVDNKYIDGGVMANNPTINTIADIQLYNTALNAKNQKPHEISCILSIGTGKNPKKTVESLNVNLPTGITDVITTARSIINLKNIFLEQLTSADGEPVNRARSWAHTMKSPFFRFSPTFTEDIELDCKDDNVIVNMLWETEKYLRKDGACDVLMLTGFLENFKR</sequence>
<dbReference type="PROSITE" id="PS50297">
    <property type="entry name" value="ANK_REP_REGION"/>
    <property type="match status" value="3"/>
</dbReference>
<dbReference type="GO" id="GO:0016042">
    <property type="term" value="P:lipid catabolic process"/>
    <property type="evidence" value="ECO:0007669"/>
    <property type="project" value="UniProtKB-UniRule"/>
</dbReference>
<dbReference type="Pfam" id="PF05334">
    <property type="entry name" value="DUF719"/>
    <property type="match status" value="1"/>
</dbReference>
<dbReference type="SUPFAM" id="SSF52151">
    <property type="entry name" value="FabD/lysophospholipase-like"/>
    <property type="match status" value="1"/>
</dbReference>
<keyword evidence="5 10" id="KW-0378">Hydrolase</keyword>
<evidence type="ECO:0000259" key="12">
    <source>
        <dbReference type="PROSITE" id="PS51635"/>
    </source>
</evidence>
<evidence type="ECO:0000256" key="1">
    <source>
        <dbReference type="ARBA" id="ARBA00006903"/>
    </source>
</evidence>
<feature type="repeat" description="ANK" evidence="9">
    <location>
        <begin position="1028"/>
        <end position="1060"/>
    </location>
</feature>
<evidence type="ECO:0000256" key="8">
    <source>
        <dbReference type="ARBA" id="ARBA00023422"/>
    </source>
</evidence>
<feature type="region of interest" description="Disordered" evidence="11">
    <location>
        <begin position="64"/>
        <end position="99"/>
    </location>
</feature>
<dbReference type="Pfam" id="PF01734">
    <property type="entry name" value="Patatin"/>
    <property type="match status" value="1"/>
</dbReference>
<evidence type="ECO:0000313" key="13">
    <source>
        <dbReference type="Proteomes" id="UP000035681"/>
    </source>
</evidence>
<dbReference type="PROSITE" id="PS51635">
    <property type="entry name" value="PNPLA"/>
    <property type="match status" value="1"/>
</dbReference>
<dbReference type="InterPro" id="IPR047148">
    <property type="entry name" value="PLPL9"/>
</dbReference>
<dbReference type="PROSITE" id="PS50088">
    <property type="entry name" value="ANK_REPEAT"/>
    <property type="match status" value="4"/>
</dbReference>
<dbReference type="GO" id="GO:0047499">
    <property type="term" value="F:calcium-independent phospholipase A2 activity"/>
    <property type="evidence" value="ECO:0007669"/>
    <property type="project" value="InterPro"/>
</dbReference>
<dbReference type="Proteomes" id="UP000035681">
    <property type="component" value="Unplaced"/>
</dbReference>
<dbReference type="GO" id="GO:2000304">
    <property type="term" value="P:positive regulation of ceramide biosynthetic process"/>
    <property type="evidence" value="ECO:0007669"/>
    <property type="project" value="TreeGrafter"/>
</dbReference>
<evidence type="ECO:0000256" key="3">
    <source>
        <dbReference type="ARBA" id="ARBA00022553"/>
    </source>
</evidence>
<dbReference type="PANTHER" id="PTHR24139">
    <property type="entry name" value="CALCIUM-INDEPENDENT PHOSPHOLIPASE A2"/>
    <property type="match status" value="1"/>
</dbReference>
<feature type="repeat" description="ANK" evidence="9">
    <location>
        <begin position="847"/>
        <end position="879"/>
    </location>
</feature>
<protein>
    <recommendedName>
        <fullName evidence="2">phospholipase A2</fullName>
        <ecNumber evidence="2">3.1.1.4</ecNumber>
    </recommendedName>
</protein>
<dbReference type="PANTHER" id="PTHR24139:SF34">
    <property type="entry name" value="85_88 KDA CALCIUM-INDEPENDENT PHOSPHOLIPASE A2"/>
    <property type="match status" value="1"/>
</dbReference>
<name>A0AAF5CYB7_STRER</name>
<dbReference type="AlphaFoldDB" id="A0AAF5CYB7"/>
<comment type="similarity">
    <text evidence="1">Belongs to the FAM114 family.</text>
</comment>
<keyword evidence="3" id="KW-0597">Phosphoprotein</keyword>
<keyword evidence="6 9" id="KW-0040">ANK repeat</keyword>
<evidence type="ECO:0000256" key="2">
    <source>
        <dbReference type="ARBA" id="ARBA00013278"/>
    </source>
</evidence>
<evidence type="ECO:0000256" key="7">
    <source>
        <dbReference type="ARBA" id="ARBA00023098"/>
    </source>
</evidence>
<keyword evidence="10" id="KW-0442">Lipid degradation</keyword>
<evidence type="ECO:0000256" key="5">
    <source>
        <dbReference type="ARBA" id="ARBA00022801"/>
    </source>
</evidence>
<feature type="region of interest" description="Disordered" evidence="11">
    <location>
        <begin position="229"/>
        <end position="248"/>
    </location>
</feature>
<dbReference type="InterPro" id="IPR036770">
    <property type="entry name" value="Ankyrin_rpt-contain_sf"/>
</dbReference>
<dbReference type="GO" id="GO:0052816">
    <property type="term" value="F:long-chain fatty acyl-CoA hydrolase activity"/>
    <property type="evidence" value="ECO:0007669"/>
    <property type="project" value="TreeGrafter"/>
</dbReference>
<dbReference type="Gene3D" id="3.40.1090.10">
    <property type="entry name" value="Cytosolic phospholipase A2 catalytic domain"/>
    <property type="match status" value="1"/>
</dbReference>
<keyword evidence="7 10" id="KW-0443">Lipid metabolism</keyword>
<evidence type="ECO:0000256" key="6">
    <source>
        <dbReference type="ARBA" id="ARBA00023043"/>
    </source>
</evidence>
<dbReference type="InterPro" id="IPR002110">
    <property type="entry name" value="Ankyrin_rpt"/>
</dbReference>
<feature type="compositionally biased region" description="Basic and acidic residues" evidence="11">
    <location>
        <begin position="235"/>
        <end position="248"/>
    </location>
</feature>
<feature type="domain" description="PNPLA" evidence="12">
    <location>
        <begin position="1160"/>
        <end position="1340"/>
    </location>
</feature>
<evidence type="ECO:0000313" key="14">
    <source>
        <dbReference type="WBParaSite" id="TCONS_00003745.p1"/>
    </source>
</evidence>
<dbReference type="SUPFAM" id="SSF48403">
    <property type="entry name" value="Ankyrin repeat"/>
    <property type="match status" value="1"/>
</dbReference>
<dbReference type="InterPro" id="IPR007998">
    <property type="entry name" value="DUF719"/>
</dbReference>
<keyword evidence="4" id="KW-0677">Repeat</keyword>
<dbReference type="Gene3D" id="1.25.40.20">
    <property type="entry name" value="Ankyrin repeat-containing domain"/>
    <property type="match status" value="2"/>
</dbReference>
<feature type="active site" description="Nucleophile" evidence="10">
    <location>
        <position position="1198"/>
    </location>
</feature>
<evidence type="ECO:0000256" key="11">
    <source>
        <dbReference type="SAM" id="MobiDB-lite"/>
    </source>
</evidence>
<feature type="compositionally biased region" description="Acidic residues" evidence="11">
    <location>
        <begin position="1"/>
        <end position="19"/>
    </location>
</feature>
<comment type="catalytic activity">
    <reaction evidence="8">
        <text>a 1,2-diacyl-sn-glycero-3-phosphocholine + H2O = a 1-acyl-sn-glycero-3-phosphocholine + a fatty acid + H(+)</text>
        <dbReference type="Rhea" id="RHEA:15801"/>
        <dbReference type="ChEBI" id="CHEBI:15377"/>
        <dbReference type="ChEBI" id="CHEBI:15378"/>
        <dbReference type="ChEBI" id="CHEBI:28868"/>
        <dbReference type="ChEBI" id="CHEBI:57643"/>
        <dbReference type="ChEBI" id="CHEBI:58168"/>
        <dbReference type="EC" id="3.1.1.4"/>
    </reaction>
    <physiologicalReaction direction="left-to-right" evidence="8">
        <dbReference type="Rhea" id="RHEA:15802"/>
    </physiologicalReaction>
</comment>